<protein>
    <recommendedName>
        <fullName evidence="4">DNA repair protein RecO</fullName>
    </recommendedName>
    <alternativeName>
        <fullName evidence="4">Recombination protein O</fullName>
    </alternativeName>
</protein>
<dbReference type="HAMAP" id="MF_00201">
    <property type="entry name" value="RecO"/>
    <property type="match status" value="1"/>
</dbReference>
<dbReference type="InterPro" id="IPR022572">
    <property type="entry name" value="DNA_rep/recomb_RecO_N"/>
</dbReference>
<dbReference type="PANTHER" id="PTHR33991">
    <property type="entry name" value="DNA REPAIR PROTEIN RECO"/>
    <property type="match status" value="1"/>
</dbReference>
<dbReference type="InterPro" id="IPR003717">
    <property type="entry name" value="RecO"/>
</dbReference>
<evidence type="ECO:0000256" key="2">
    <source>
        <dbReference type="ARBA" id="ARBA00023172"/>
    </source>
</evidence>
<evidence type="ECO:0000313" key="7">
    <source>
        <dbReference type="Proteomes" id="UP001152599"/>
    </source>
</evidence>
<comment type="function">
    <text evidence="4">Involved in DNA repair and RecF pathway recombination.</text>
</comment>
<reference evidence="6" key="1">
    <citation type="submission" date="2022-07" db="EMBL/GenBank/DDBJ databases">
        <title>Description and genome-wide analysis of Profundicola chukchiensis gen. nov., sp. nov., marine bacteria isolated from bottom sediments of the Chukchi Sea.</title>
        <authorList>
            <person name="Romanenko L."/>
            <person name="Otstavnykh N."/>
            <person name="Kurilenko V."/>
            <person name="Eremeev V."/>
            <person name="Velansky P."/>
            <person name="Mikhailov V."/>
            <person name="Isaeva M."/>
        </authorList>
    </citation>
    <scope>NUCLEOTIDE SEQUENCE</scope>
    <source>
        <strain evidence="6">KMM 9713</strain>
    </source>
</reference>
<dbReference type="PANTHER" id="PTHR33991:SF1">
    <property type="entry name" value="DNA REPAIR PROTEIN RECO"/>
    <property type="match status" value="1"/>
</dbReference>
<dbReference type="AlphaFoldDB" id="A0A9X4MUD9"/>
<keyword evidence="1 4" id="KW-0227">DNA damage</keyword>
<evidence type="ECO:0000313" key="6">
    <source>
        <dbReference type="EMBL" id="MDG4945081.1"/>
    </source>
</evidence>
<proteinExistence type="inferred from homology"/>
<name>A0A9X4MUD9_9FLAO</name>
<sequence length="239" mass="28276">MEKTKGFVLTSIKYGDTSAILQVYTQDFALVSLMLRGVYGGKNKRFKSINYPFTEIEFSFKPQQKSSLLIPSNLQVSNSFFEMHQHPIKAIMLQFIAEVVHQCLKQDEKNLDLYDFLEEQIQIFNNKKEHFAEFHLNLFLNLTSYFGFFPNQENFDFPYFDLIEGRFTQQNKSPYLLSAQETEDWKNLMQSEFTEESKNQFNKNSRQRLTEILLDYLRIHLDGFREPKSLLILKEILSA</sequence>
<evidence type="ECO:0000256" key="3">
    <source>
        <dbReference type="ARBA" id="ARBA00023204"/>
    </source>
</evidence>
<dbReference type="GO" id="GO:0006310">
    <property type="term" value="P:DNA recombination"/>
    <property type="evidence" value="ECO:0007669"/>
    <property type="project" value="UniProtKB-UniRule"/>
</dbReference>
<comment type="caution">
    <text evidence="6">The sequence shown here is derived from an EMBL/GenBank/DDBJ whole genome shotgun (WGS) entry which is preliminary data.</text>
</comment>
<keyword evidence="3 4" id="KW-0234">DNA repair</keyword>
<dbReference type="NCBIfam" id="TIGR00613">
    <property type="entry name" value="reco"/>
    <property type="match status" value="1"/>
</dbReference>
<gene>
    <name evidence="4 6" type="primary">recO</name>
    <name evidence="6" type="ORF">NMK71_01525</name>
</gene>
<dbReference type="Proteomes" id="UP001152599">
    <property type="component" value="Unassembled WGS sequence"/>
</dbReference>
<evidence type="ECO:0000259" key="5">
    <source>
        <dbReference type="Pfam" id="PF11967"/>
    </source>
</evidence>
<evidence type="ECO:0000256" key="4">
    <source>
        <dbReference type="HAMAP-Rule" id="MF_00201"/>
    </source>
</evidence>
<dbReference type="RefSeq" id="WP_304419801.1">
    <property type="nucleotide sequence ID" value="NZ_JANCMU010000001.1"/>
</dbReference>
<keyword evidence="7" id="KW-1185">Reference proteome</keyword>
<dbReference type="SUPFAM" id="SSF50249">
    <property type="entry name" value="Nucleic acid-binding proteins"/>
    <property type="match status" value="1"/>
</dbReference>
<dbReference type="EMBL" id="JANCMU010000001">
    <property type="protein sequence ID" value="MDG4945081.1"/>
    <property type="molecule type" value="Genomic_DNA"/>
</dbReference>
<organism evidence="6 7">
    <name type="scientific">Profundicola chukchiensis</name>
    <dbReference type="NCBI Taxonomy" id="2961959"/>
    <lineage>
        <taxon>Bacteria</taxon>
        <taxon>Pseudomonadati</taxon>
        <taxon>Bacteroidota</taxon>
        <taxon>Flavobacteriia</taxon>
        <taxon>Flavobacteriales</taxon>
        <taxon>Weeksellaceae</taxon>
        <taxon>Profundicola</taxon>
    </lineage>
</organism>
<comment type="similarity">
    <text evidence="4">Belongs to the RecO family.</text>
</comment>
<dbReference type="GO" id="GO:0043590">
    <property type="term" value="C:bacterial nucleoid"/>
    <property type="evidence" value="ECO:0007669"/>
    <property type="project" value="TreeGrafter"/>
</dbReference>
<dbReference type="InterPro" id="IPR012340">
    <property type="entry name" value="NA-bd_OB-fold"/>
</dbReference>
<dbReference type="Pfam" id="PF11967">
    <property type="entry name" value="RecO_N"/>
    <property type="match status" value="1"/>
</dbReference>
<dbReference type="Gene3D" id="2.40.50.140">
    <property type="entry name" value="Nucleic acid-binding proteins"/>
    <property type="match status" value="1"/>
</dbReference>
<evidence type="ECO:0000256" key="1">
    <source>
        <dbReference type="ARBA" id="ARBA00022763"/>
    </source>
</evidence>
<dbReference type="GO" id="GO:0006302">
    <property type="term" value="P:double-strand break repair"/>
    <property type="evidence" value="ECO:0007669"/>
    <property type="project" value="TreeGrafter"/>
</dbReference>
<keyword evidence="2 4" id="KW-0233">DNA recombination</keyword>
<feature type="domain" description="DNA replication/recombination mediator RecO N-terminal" evidence="5">
    <location>
        <begin position="1"/>
        <end position="68"/>
    </location>
</feature>
<accession>A0A9X4MUD9</accession>